<feature type="domain" description="BTB" evidence="8">
    <location>
        <begin position="32"/>
        <end position="97"/>
    </location>
</feature>
<dbReference type="Gene3D" id="3.30.710.10">
    <property type="entry name" value="Potassium Channel Kv1.1, Chain A"/>
    <property type="match status" value="1"/>
</dbReference>
<evidence type="ECO:0008006" key="12">
    <source>
        <dbReference type="Google" id="ProtNLM"/>
    </source>
</evidence>
<feature type="region of interest" description="Disordered" evidence="7">
    <location>
        <begin position="354"/>
        <end position="393"/>
    </location>
</feature>
<dbReference type="GO" id="GO:0006357">
    <property type="term" value="P:regulation of transcription by RNA polymerase II"/>
    <property type="evidence" value="ECO:0007669"/>
    <property type="project" value="TreeGrafter"/>
</dbReference>
<evidence type="ECO:0000256" key="7">
    <source>
        <dbReference type="SAM" id="MobiDB-lite"/>
    </source>
</evidence>
<dbReference type="InterPro" id="IPR013087">
    <property type="entry name" value="Znf_C2H2_type"/>
</dbReference>
<reference evidence="10 11" key="2">
    <citation type="submission" date="2019-01" db="EMBL/GenBank/DDBJ databases">
        <title>The decoding of complex shrimp genome reveals the adaptation for benthos swimmer, frequently molting mechanism and breeding impact on genome.</title>
        <authorList>
            <person name="Sun Y."/>
            <person name="Gao Y."/>
            <person name="Yu Y."/>
        </authorList>
    </citation>
    <scope>NUCLEOTIDE SEQUENCE [LARGE SCALE GENOMIC DNA]</scope>
    <source>
        <tissue evidence="10">Muscle</tissue>
    </source>
</reference>
<protein>
    <recommendedName>
        <fullName evidence="12">Broad-complex protein</fullName>
    </recommendedName>
</protein>
<dbReference type="GO" id="GO:0008270">
    <property type="term" value="F:zinc ion binding"/>
    <property type="evidence" value="ECO:0007669"/>
    <property type="project" value="UniProtKB-KW"/>
</dbReference>
<dbReference type="GO" id="GO:0005634">
    <property type="term" value="C:nucleus"/>
    <property type="evidence" value="ECO:0007669"/>
    <property type="project" value="UniProtKB-ARBA"/>
</dbReference>
<feature type="compositionally biased region" description="Low complexity" evidence="7">
    <location>
        <begin position="196"/>
        <end position="207"/>
    </location>
</feature>
<dbReference type="GO" id="GO:0045467">
    <property type="term" value="P:R7 cell development"/>
    <property type="evidence" value="ECO:0007669"/>
    <property type="project" value="UniProtKB-ARBA"/>
</dbReference>
<sequence length="474" mass="51994">MGEPRRCWLRWHNYSDSVTSALESLRYDEDFLDVTVACEGRTIRAHKLVLSACSAYFRKVLKDHPCDHPIIILDGLGWREVVALLHFMYCGEVVVEEEELPNLLSAASNLSVTGLTHVTMALASTQKEEAESEKDSSYESDAPPASKRQRRDSSSTQETSCTNKEPLDESQTSRRNSVSSKKDNSSPPPVVTNGLTPTTQAGQAATPVPSNPATDVREEKEEDKESTKVSKEKKTVSKDKTKGKLVNGNNHIKEEMEEYLEDDFEGSRPENGDSDYVKNLSDPEKSSGGSVTDSIAESAAAPVTPPLSGGVNYTALLTRGILPSVTNMKTDTILISPFALSDKIVQKVLLPAQPSTGASPSCTSPSSSTTSVTTPTATLSTNSQTDTSPSQPYIQPPLVSVQEVQATLEQYQRKLAFHEPRPCPTCKRMYRDAATLRTHMAIMHAEGREPFSCTCGALFRTKYDMYQHKKNGHR</sequence>
<dbReference type="GO" id="GO:0007526">
    <property type="term" value="P:larval somatic muscle development"/>
    <property type="evidence" value="ECO:0007669"/>
    <property type="project" value="UniProtKB-ARBA"/>
</dbReference>
<feature type="compositionally biased region" description="Low complexity" evidence="7">
    <location>
        <begin position="354"/>
        <end position="385"/>
    </location>
</feature>
<feature type="compositionally biased region" description="Basic and acidic residues" evidence="7">
    <location>
        <begin position="215"/>
        <end position="242"/>
    </location>
</feature>
<evidence type="ECO:0000256" key="5">
    <source>
        <dbReference type="ARBA" id="ARBA00037382"/>
    </source>
</evidence>
<dbReference type="PANTHER" id="PTHR23110:SF111">
    <property type="entry name" value="LONGITUDINALS LACKING PROTEIN, ISOFORMS F_I_K_T"/>
    <property type="match status" value="1"/>
</dbReference>
<feature type="region of interest" description="Disordered" evidence="7">
    <location>
        <begin position="124"/>
        <end position="294"/>
    </location>
</feature>
<proteinExistence type="predicted"/>
<dbReference type="GO" id="GO:0016199">
    <property type="term" value="P:axon midline choice point recognition"/>
    <property type="evidence" value="ECO:0007669"/>
    <property type="project" value="UniProtKB-ARBA"/>
</dbReference>
<dbReference type="InterPro" id="IPR051095">
    <property type="entry name" value="Dros_DevTransReg"/>
</dbReference>
<dbReference type="GO" id="GO:0045476">
    <property type="term" value="P:nurse cell apoptotic process"/>
    <property type="evidence" value="ECO:0007669"/>
    <property type="project" value="UniProtKB-ARBA"/>
</dbReference>
<feature type="compositionally biased region" description="Acidic residues" evidence="7">
    <location>
        <begin position="255"/>
        <end position="264"/>
    </location>
</feature>
<evidence type="ECO:0000256" key="2">
    <source>
        <dbReference type="ARBA" id="ARBA00022782"/>
    </source>
</evidence>
<dbReference type="SMART" id="SM00355">
    <property type="entry name" value="ZnF_C2H2"/>
    <property type="match status" value="2"/>
</dbReference>
<dbReference type="PROSITE" id="PS50097">
    <property type="entry name" value="BTB"/>
    <property type="match status" value="1"/>
</dbReference>
<evidence type="ECO:0000259" key="8">
    <source>
        <dbReference type="PROSITE" id="PS50097"/>
    </source>
</evidence>
<keyword evidence="11" id="KW-1185">Reference proteome</keyword>
<feature type="compositionally biased region" description="Polar residues" evidence="7">
    <location>
        <begin position="154"/>
        <end position="179"/>
    </location>
</feature>
<evidence type="ECO:0000256" key="4">
    <source>
        <dbReference type="ARBA" id="ARBA00023242"/>
    </source>
</evidence>
<dbReference type="GO" id="GO:0035167">
    <property type="term" value="P:larval lymph gland hemopoiesis"/>
    <property type="evidence" value="ECO:0007669"/>
    <property type="project" value="UniProtKB-ARBA"/>
</dbReference>
<dbReference type="SUPFAM" id="SSF54695">
    <property type="entry name" value="POZ domain"/>
    <property type="match status" value="1"/>
</dbReference>
<dbReference type="OrthoDB" id="6365037at2759"/>
<dbReference type="GO" id="GO:0008406">
    <property type="term" value="P:gonad development"/>
    <property type="evidence" value="ECO:0007669"/>
    <property type="project" value="UniProtKB-ARBA"/>
</dbReference>
<dbReference type="Proteomes" id="UP000283509">
    <property type="component" value="Unassembled WGS sequence"/>
</dbReference>
<keyword evidence="6" id="KW-0479">Metal-binding</keyword>
<dbReference type="GO" id="GO:0048813">
    <property type="term" value="P:dendrite morphogenesis"/>
    <property type="evidence" value="ECO:0007669"/>
    <property type="project" value="UniProtKB-ARBA"/>
</dbReference>
<evidence type="ECO:0000313" key="11">
    <source>
        <dbReference type="Proteomes" id="UP000283509"/>
    </source>
</evidence>
<comment type="caution">
    <text evidence="10">The sequence shown here is derived from an EMBL/GenBank/DDBJ whole genome shotgun (WGS) entry which is preliminary data.</text>
</comment>
<evidence type="ECO:0000259" key="9">
    <source>
        <dbReference type="PROSITE" id="PS50157"/>
    </source>
</evidence>
<dbReference type="GO" id="GO:0007464">
    <property type="term" value="P:R3/R4 cell fate commitment"/>
    <property type="evidence" value="ECO:0007669"/>
    <property type="project" value="UniProtKB-ARBA"/>
</dbReference>
<keyword evidence="2" id="KW-0221">Differentiation</keyword>
<accession>A0A3R7P0Q5</accession>
<feature type="domain" description="C2H2-type" evidence="9">
    <location>
        <begin position="421"/>
        <end position="449"/>
    </location>
</feature>
<dbReference type="PROSITE" id="PS50157">
    <property type="entry name" value="ZINC_FINGER_C2H2_2"/>
    <property type="match status" value="1"/>
</dbReference>
<evidence type="ECO:0000256" key="6">
    <source>
        <dbReference type="PROSITE-ProRule" id="PRU00042"/>
    </source>
</evidence>
<dbReference type="InterPro" id="IPR036236">
    <property type="entry name" value="Znf_C2H2_sf"/>
</dbReference>
<dbReference type="Gene3D" id="3.30.160.60">
    <property type="entry name" value="Classic Zinc Finger"/>
    <property type="match status" value="1"/>
</dbReference>
<keyword evidence="6" id="KW-0863">Zinc-finger</keyword>
<dbReference type="AlphaFoldDB" id="A0A3R7P0Q5"/>
<keyword evidence="4" id="KW-0539">Nucleus</keyword>
<dbReference type="PANTHER" id="PTHR23110">
    <property type="entry name" value="BTB DOMAIN TRANSCRIPTION FACTOR"/>
    <property type="match status" value="1"/>
</dbReference>
<keyword evidence="6" id="KW-0862">Zinc</keyword>
<organism evidence="10 11">
    <name type="scientific">Penaeus vannamei</name>
    <name type="common">Whiteleg shrimp</name>
    <name type="synonym">Litopenaeus vannamei</name>
    <dbReference type="NCBI Taxonomy" id="6689"/>
    <lineage>
        <taxon>Eukaryota</taxon>
        <taxon>Metazoa</taxon>
        <taxon>Ecdysozoa</taxon>
        <taxon>Arthropoda</taxon>
        <taxon>Crustacea</taxon>
        <taxon>Multicrustacea</taxon>
        <taxon>Malacostraca</taxon>
        <taxon>Eumalacostraca</taxon>
        <taxon>Eucarida</taxon>
        <taxon>Decapoda</taxon>
        <taxon>Dendrobranchiata</taxon>
        <taxon>Penaeoidea</taxon>
        <taxon>Penaeidae</taxon>
        <taxon>Penaeus</taxon>
    </lineage>
</organism>
<name>A0A3R7P0Q5_PENVA</name>
<keyword evidence="3" id="KW-0524">Neurogenesis</keyword>
<feature type="compositionally biased region" description="Basic and acidic residues" evidence="7">
    <location>
        <begin position="126"/>
        <end position="137"/>
    </location>
</feature>
<dbReference type="EMBL" id="QCYY01002194">
    <property type="protein sequence ID" value="ROT72198.1"/>
    <property type="molecule type" value="Genomic_DNA"/>
</dbReference>
<evidence type="ECO:0000256" key="3">
    <source>
        <dbReference type="ARBA" id="ARBA00022902"/>
    </source>
</evidence>
<evidence type="ECO:0000256" key="1">
    <source>
        <dbReference type="ARBA" id="ARBA00022473"/>
    </source>
</evidence>
<reference evidence="10 11" key="1">
    <citation type="submission" date="2018-04" db="EMBL/GenBank/DDBJ databases">
        <authorList>
            <person name="Zhang X."/>
            <person name="Yuan J."/>
            <person name="Li F."/>
            <person name="Xiang J."/>
        </authorList>
    </citation>
    <scope>NUCLEOTIDE SEQUENCE [LARGE SCALE GENOMIC DNA]</scope>
    <source>
        <tissue evidence="10">Muscle</tissue>
    </source>
</reference>
<keyword evidence="1" id="KW-0217">Developmental protein</keyword>
<comment type="function">
    <text evidence="5">Putative transcription factor required for axon growth and guidance in the central and peripheral nervous systems. Repels CNS axons away from the midline by promoting the expression of the midline repellent sli and its receptor robo.</text>
</comment>
<gene>
    <name evidence="10" type="ORF">C7M84_009441</name>
</gene>
<dbReference type="SMART" id="SM00225">
    <property type="entry name" value="BTB"/>
    <property type="match status" value="1"/>
</dbReference>
<dbReference type="PROSITE" id="PS00028">
    <property type="entry name" value="ZINC_FINGER_C2H2_1"/>
    <property type="match status" value="1"/>
</dbReference>
<evidence type="ECO:0000313" key="10">
    <source>
        <dbReference type="EMBL" id="ROT72198.1"/>
    </source>
</evidence>
<dbReference type="SUPFAM" id="SSF57667">
    <property type="entry name" value="beta-beta-alpha zinc fingers"/>
    <property type="match status" value="1"/>
</dbReference>
<dbReference type="InterPro" id="IPR011333">
    <property type="entry name" value="SKP1/BTB/POZ_sf"/>
</dbReference>
<dbReference type="InterPro" id="IPR000210">
    <property type="entry name" value="BTB/POZ_dom"/>
</dbReference>
<dbReference type="Pfam" id="PF00651">
    <property type="entry name" value="BTB"/>
    <property type="match status" value="1"/>
</dbReference>
<dbReference type="CDD" id="cd18315">
    <property type="entry name" value="BTB_POZ_BAB-like"/>
    <property type="match status" value="1"/>
</dbReference>